<protein>
    <submittedName>
        <fullName evidence="6">Helicase</fullName>
    </submittedName>
</protein>
<dbReference type="InterPro" id="IPR038718">
    <property type="entry name" value="SNF2-like_sf"/>
</dbReference>
<evidence type="ECO:0000256" key="1">
    <source>
        <dbReference type="ARBA" id="ARBA00022741"/>
    </source>
</evidence>
<feature type="domain" description="Helicase C-terminal" evidence="5">
    <location>
        <begin position="751"/>
        <end position="908"/>
    </location>
</feature>
<dbReference type="InterPro" id="IPR050628">
    <property type="entry name" value="SNF2_RAD54_helicase_TF"/>
</dbReference>
<dbReference type="PROSITE" id="PS51192">
    <property type="entry name" value="HELICASE_ATP_BIND_1"/>
    <property type="match status" value="1"/>
</dbReference>
<dbReference type="GO" id="GO:0005524">
    <property type="term" value="F:ATP binding"/>
    <property type="evidence" value="ECO:0007669"/>
    <property type="project" value="UniProtKB-KW"/>
</dbReference>
<dbReference type="InterPro" id="IPR049730">
    <property type="entry name" value="SNF2/RAD54-like_C"/>
</dbReference>
<dbReference type="Gene3D" id="3.40.50.300">
    <property type="entry name" value="P-loop containing nucleotide triphosphate hydrolases"/>
    <property type="match status" value="1"/>
</dbReference>
<accession>A0A150Q424</accession>
<evidence type="ECO:0000313" key="7">
    <source>
        <dbReference type="Proteomes" id="UP000075260"/>
    </source>
</evidence>
<dbReference type="GO" id="GO:0004386">
    <property type="term" value="F:helicase activity"/>
    <property type="evidence" value="ECO:0007669"/>
    <property type="project" value="UniProtKB-KW"/>
</dbReference>
<keyword evidence="6" id="KW-0347">Helicase</keyword>
<dbReference type="EMBL" id="JEMA01001072">
    <property type="protein sequence ID" value="KYF62734.1"/>
    <property type="molecule type" value="Genomic_DNA"/>
</dbReference>
<comment type="caution">
    <text evidence="6">The sequence shown here is derived from an EMBL/GenBank/DDBJ whole genome shotgun (WGS) entry which is preliminary data.</text>
</comment>
<dbReference type="SUPFAM" id="SSF52540">
    <property type="entry name" value="P-loop containing nucleoside triphosphate hydrolases"/>
    <property type="match status" value="2"/>
</dbReference>
<dbReference type="InterPro" id="IPR000330">
    <property type="entry name" value="SNF2_N"/>
</dbReference>
<keyword evidence="3" id="KW-0067">ATP-binding</keyword>
<dbReference type="GO" id="GO:0016787">
    <property type="term" value="F:hydrolase activity"/>
    <property type="evidence" value="ECO:0007669"/>
    <property type="project" value="UniProtKB-KW"/>
</dbReference>
<dbReference type="InterPro" id="IPR027417">
    <property type="entry name" value="P-loop_NTPase"/>
</dbReference>
<keyword evidence="2" id="KW-0378">Hydrolase</keyword>
<dbReference type="GO" id="GO:0008094">
    <property type="term" value="F:ATP-dependent activity, acting on DNA"/>
    <property type="evidence" value="ECO:0007669"/>
    <property type="project" value="TreeGrafter"/>
</dbReference>
<dbReference type="PANTHER" id="PTHR45626">
    <property type="entry name" value="TRANSCRIPTION TERMINATION FACTOR 2-RELATED"/>
    <property type="match status" value="1"/>
</dbReference>
<dbReference type="Proteomes" id="UP000075260">
    <property type="component" value="Unassembled WGS sequence"/>
</dbReference>
<evidence type="ECO:0000256" key="3">
    <source>
        <dbReference type="ARBA" id="ARBA00022840"/>
    </source>
</evidence>
<organism evidence="6 7">
    <name type="scientific">Sorangium cellulosum</name>
    <name type="common">Polyangium cellulosum</name>
    <dbReference type="NCBI Taxonomy" id="56"/>
    <lineage>
        <taxon>Bacteria</taxon>
        <taxon>Pseudomonadati</taxon>
        <taxon>Myxococcota</taxon>
        <taxon>Polyangia</taxon>
        <taxon>Polyangiales</taxon>
        <taxon>Polyangiaceae</taxon>
        <taxon>Sorangium</taxon>
    </lineage>
</organism>
<reference evidence="6 7" key="1">
    <citation type="submission" date="2014-02" db="EMBL/GenBank/DDBJ databases">
        <title>The small core and large imbalanced accessory genome model reveals a collaborative survival strategy of Sorangium cellulosum strains in nature.</title>
        <authorList>
            <person name="Han K."/>
            <person name="Peng R."/>
            <person name="Blom J."/>
            <person name="Li Y.-Z."/>
        </authorList>
    </citation>
    <scope>NUCLEOTIDE SEQUENCE [LARGE SCALE GENOMIC DNA]</scope>
    <source>
        <strain evidence="6 7">So0008-312</strain>
    </source>
</reference>
<dbReference type="OrthoDB" id="9814088at2"/>
<dbReference type="Pfam" id="PF00271">
    <property type="entry name" value="Helicase_C"/>
    <property type="match status" value="1"/>
</dbReference>
<name>A0A150Q424_SORCE</name>
<evidence type="ECO:0000256" key="2">
    <source>
        <dbReference type="ARBA" id="ARBA00022801"/>
    </source>
</evidence>
<dbReference type="PROSITE" id="PS51194">
    <property type="entry name" value="HELICASE_CTER"/>
    <property type="match status" value="1"/>
</dbReference>
<dbReference type="Pfam" id="PF00176">
    <property type="entry name" value="SNF2-rel_dom"/>
    <property type="match status" value="1"/>
</dbReference>
<keyword evidence="1" id="KW-0547">Nucleotide-binding</keyword>
<dbReference type="CDD" id="cd18793">
    <property type="entry name" value="SF2_C_SNF"/>
    <property type="match status" value="1"/>
</dbReference>
<dbReference type="SMART" id="SM00490">
    <property type="entry name" value="HELICc"/>
    <property type="match status" value="1"/>
</dbReference>
<dbReference type="SMART" id="SM00487">
    <property type="entry name" value="DEXDc"/>
    <property type="match status" value="1"/>
</dbReference>
<dbReference type="InterPro" id="IPR014001">
    <property type="entry name" value="Helicase_ATP-bd"/>
</dbReference>
<evidence type="ECO:0000313" key="6">
    <source>
        <dbReference type="EMBL" id="KYF62734.1"/>
    </source>
</evidence>
<dbReference type="AlphaFoldDB" id="A0A150Q424"/>
<sequence length="912" mass="99075">APPTAQAQPSAPAEPARLRYRLRRKGLVLSLERMIVHASGAEEPLRVSLASLAGRVTRAPTSPDRPGPKLPELYPTHEDLAVDRLVGTKQHGYFPSDRQPELFAALAGVADVKLDGAPVRVSSEAIGPRATVRDHDDGVALVVERDPRIDEVIASGVVRCGGTLHLLREMDLTGPKLDRLPLRRVFPRGDLGKLVTQVLPELTKRVPVTVQSQRLPRPGGASRPRILLELSQKDHTLSVVPSLVYGDPPEARIENGRLVHLSGPVPVRDEAAERVLLVRLRDELHLIPGRRVDFDGAEAVRFATRLEAWDARAFAEARGELFGRAELVPRFVIDDRTFDVDFELATGRDGDDEGGGAPRKRADAAAVIRAWQDGLPLVPLLGGGWAPLPAAWLEKYGARVADLLAARRDDKEVPPAALPALAALCDEIEHPRPSGFDKLMPLLDGFASLPEAPLPADLTATLRPYQRRGVDWLSFLRDAGLGAVLADDMGLGKTLQTLCAVRGRTLVVCPRSVVHNWADEIRRFRPALRFAIYHGARRALDPAADITLTTYAVLRNDVELLAAQAWDVVVLDEAQAIKNPDSQAARAAFALRAELRVALSGTPVENRLDELWSLLHFTNRGLLGGRSAFQDRYGRPIAEGAAGVAAELRQKIRPFVLRRLKREVAPELPPRSEMVLYCELEEPERELYEAVRAATRKDVVARLAEGASVMAALEALLRLRQAACHPALIPGSSAGDAGPASRTTPSSKVMRLLEALEECVADGHKALVFSQWTSLLDLVEPHLTAAGIPFNRLDGSTRDRAGVVGAFQSAGGPPVMLISLKAGGTGLNLTAADHVFLLDPWWNPAVEDQAADRAHRIGQHRPVMVHRLVAKDTVEEGILALQERKRAIAGAALGEADRAVALTREDLLALLQ</sequence>
<dbReference type="RefSeq" id="WP_061612506.1">
    <property type="nucleotide sequence ID" value="NZ_JEMA01001072.1"/>
</dbReference>
<dbReference type="GO" id="GO:0006281">
    <property type="term" value="P:DNA repair"/>
    <property type="evidence" value="ECO:0007669"/>
    <property type="project" value="TreeGrafter"/>
</dbReference>
<dbReference type="Gene3D" id="3.40.50.10810">
    <property type="entry name" value="Tandem AAA-ATPase domain"/>
    <property type="match status" value="1"/>
</dbReference>
<evidence type="ECO:0000259" key="5">
    <source>
        <dbReference type="PROSITE" id="PS51194"/>
    </source>
</evidence>
<feature type="non-terminal residue" evidence="6">
    <location>
        <position position="1"/>
    </location>
</feature>
<gene>
    <name evidence="6" type="ORF">BE15_05910</name>
</gene>
<evidence type="ECO:0000259" key="4">
    <source>
        <dbReference type="PROSITE" id="PS51192"/>
    </source>
</evidence>
<proteinExistence type="predicted"/>
<feature type="domain" description="Helicase ATP-binding" evidence="4">
    <location>
        <begin position="474"/>
        <end position="621"/>
    </location>
</feature>
<dbReference type="InterPro" id="IPR001650">
    <property type="entry name" value="Helicase_C-like"/>
</dbReference>